<dbReference type="Gene3D" id="1.25.40.10">
    <property type="entry name" value="Tetratricopeptide repeat domain"/>
    <property type="match status" value="4"/>
</dbReference>
<keyword evidence="5" id="KW-1185">Reference proteome</keyword>
<dbReference type="GO" id="GO:0009451">
    <property type="term" value="P:RNA modification"/>
    <property type="evidence" value="ECO:0007669"/>
    <property type="project" value="InterPro"/>
</dbReference>
<dbReference type="SUPFAM" id="SSF48452">
    <property type="entry name" value="TPR-like"/>
    <property type="match status" value="1"/>
</dbReference>
<evidence type="ECO:0000313" key="4">
    <source>
        <dbReference type="EMBL" id="KAJ9561897.1"/>
    </source>
</evidence>
<dbReference type="EMBL" id="JARYMX010000002">
    <property type="protein sequence ID" value="KAJ9561897.1"/>
    <property type="molecule type" value="Genomic_DNA"/>
</dbReference>
<evidence type="ECO:0000256" key="3">
    <source>
        <dbReference type="PROSITE-ProRule" id="PRU00708"/>
    </source>
</evidence>
<gene>
    <name evidence="4" type="ORF">OSB04_007057</name>
</gene>
<dbReference type="NCBIfam" id="TIGR00756">
    <property type="entry name" value="PPR"/>
    <property type="match status" value="5"/>
</dbReference>
<feature type="repeat" description="PPR" evidence="3">
    <location>
        <begin position="308"/>
        <end position="338"/>
    </location>
</feature>
<feature type="repeat" description="PPR" evidence="3">
    <location>
        <begin position="11"/>
        <end position="45"/>
    </location>
</feature>
<proteinExistence type="inferred from homology"/>
<feature type="repeat" description="PPR" evidence="3">
    <location>
        <begin position="175"/>
        <end position="209"/>
    </location>
</feature>
<protein>
    <recommendedName>
        <fullName evidence="6">Pentatricopeptide repeat-containing protein</fullName>
    </recommendedName>
</protein>
<organism evidence="4 5">
    <name type="scientific">Centaurea solstitialis</name>
    <name type="common">yellow star-thistle</name>
    <dbReference type="NCBI Taxonomy" id="347529"/>
    <lineage>
        <taxon>Eukaryota</taxon>
        <taxon>Viridiplantae</taxon>
        <taxon>Streptophyta</taxon>
        <taxon>Embryophyta</taxon>
        <taxon>Tracheophyta</taxon>
        <taxon>Spermatophyta</taxon>
        <taxon>Magnoliopsida</taxon>
        <taxon>eudicotyledons</taxon>
        <taxon>Gunneridae</taxon>
        <taxon>Pentapetalae</taxon>
        <taxon>asterids</taxon>
        <taxon>campanulids</taxon>
        <taxon>Asterales</taxon>
        <taxon>Asteraceae</taxon>
        <taxon>Carduoideae</taxon>
        <taxon>Cardueae</taxon>
        <taxon>Centaureinae</taxon>
        <taxon>Centaurea</taxon>
    </lineage>
</organism>
<dbReference type="Pfam" id="PF20431">
    <property type="entry name" value="E_motif"/>
    <property type="match status" value="1"/>
</dbReference>
<dbReference type="AlphaFoldDB" id="A0AA38U2E6"/>
<evidence type="ECO:0000256" key="1">
    <source>
        <dbReference type="ARBA" id="ARBA00022737"/>
    </source>
</evidence>
<keyword evidence="1" id="KW-0677">Repeat</keyword>
<sequence>MALHLQCSVLDQKTWNKIIKKQVMEGNTKEAFLTYRQMQETGTSVPDNFTYPVLLKAVSNLSYGRVGLALHAQIAKTGFDNHLLVQTSLLNMYSSVKRIDEARKVFDSMQDRDVVAWNSMLDAYVSIQKMDFAIRLFRIMPKRDLLSYNIMVSGYAKIGEMDCARAIFDEIPERDTISWNSMILACGNHGDMGEARKVFDEMPQRNVISWNTLLGAYLNNGLFEEVILLFEKMKADKTISPDYLTVTTSLSACARLGLLEKGREIHLYAHDSRIISSPHVTTSLIDMYAKCGCVESFLTVFYKSRVRDVYCWNAMISGLALHGYGVVALKVFDEMLQRTNPDDITFIALLSACSHSGLIKEGQALFDSMEIDHGVARKMEHYGCLVDLLGRAGFLESAYTVIATMPFRAGKSVLGALLGACVNYRNLVIGEKVVKILVNDAFLNDGDYMMVSNLYASCDRWDEANHWRAMMNDSGIVKTAGSSSIEVGNKMHKTVAGGVCNRMAVLGYVMGGFTTSTILGRRWQV</sequence>
<dbReference type="GO" id="GO:0003723">
    <property type="term" value="F:RNA binding"/>
    <property type="evidence" value="ECO:0007669"/>
    <property type="project" value="InterPro"/>
</dbReference>
<dbReference type="Proteomes" id="UP001172457">
    <property type="component" value="Chromosome 2"/>
</dbReference>
<comment type="similarity">
    <text evidence="2">Belongs to the PPR family. PCMP-E subfamily.</text>
</comment>
<dbReference type="InterPro" id="IPR046848">
    <property type="entry name" value="E_motif"/>
</dbReference>
<dbReference type="FunFam" id="1.25.40.10:FF:001214">
    <property type="entry name" value="Pentatricopeptide repeat-containing protein At2g20540"/>
    <property type="match status" value="1"/>
</dbReference>
<comment type="caution">
    <text evidence="4">The sequence shown here is derived from an EMBL/GenBank/DDBJ whole genome shotgun (WGS) entry which is preliminary data.</text>
</comment>
<reference evidence="4" key="1">
    <citation type="submission" date="2023-03" db="EMBL/GenBank/DDBJ databases">
        <title>Chromosome-scale reference genome and RAD-based genetic map of yellow starthistle (Centaurea solstitialis) reveal putative structural variation and QTLs associated with invader traits.</title>
        <authorList>
            <person name="Reatini B."/>
            <person name="Cang F.A."/>
            <person name="Jiang Q."/>
            <person name="Mckibben M.T.W."/>
            <person name="Barker M.S."/>
            <person name="Rieseberg L.H."/>
            <person name="Dlugosch K.M."/>
        </authorList>
    </citation>
    <scope>NUCLEOTIDE SEQUENCE</scope>
    <source>
        <strain evidence="4">CAN-66</strain>
        <tissue evidence="4">Leaf</tissue>
    </source>
</reference>
<dbReference type="Pfam" id="PF13041">
    <property type="entry name" value="PPR_2"/>
    <property type="match status" value="2"/>
</dbReference>
<feature type="repeat" description="PPR" evidence="3">
    <location>
        <begin position="113"/>
        <end position="147"/>
    </location>
</feature>
<dbReference type="PROSITE" id="PS51375">
    <property type="entry name" value="PPR"/>
    <property type="match status" value="4"/>
</dbReference>
<dbReference type="InterPro" id="IPR046960">
    <property type="entry name" value="PPR_At4g14850-like_plant"/>
</dbReference>
<dbReference type="Pfam" id="PF01535">
    <property type="entry name" value="PPR"/>
    <property type="match status" value="4"/>
</dbReference>
<evidence type="ECO:0008006" key="6">
    <source>
        <dbReference type="Google" id="ProtNLM"/>
    </source>
</evidence>
<dbReference type="PANTHER" id="PTHR47926:SF344">
    <property type="entry name" value="OS07G0636900 PROTEIN"/>
    <property type="match status" value="1"/>
</dbReference>
<dbReference type="FunFam" id="1.25.40.10:FF:000242">
    <property type="entry name" value="Pentatricopeptide repeat-containing protein"/>
    <property type="match status" value="1"/>
</dbReference>
<name>A0AA38U2E6_9ASTR</name>
<dbReference type="InterPro" id="IPR002885">
    <property type="entry name" value="PPR_rpt"/>
</dbReference>
<evidence type="ECO:0000256" key="2">
    <source>
        <dbReference type="ARBA" id="ARBA00061659"/>
    </source>
</evidence>
<dbReference type="InterPro" id="IPR011990">
    <property type="entry name" value="TPR-like_helical_dom_sf"/>
</dbReference>
<accession>A0AA38U2E6</accession>
<dbReference type="PANTHER" id="PTHR47926">
    <property type="entry name" value="PENTATRICOPEPTIDE REPEAT-CONTAINING PROTEIN"/>
    <property type="match status" value="1"/>
</dbReference>
<evidence type="ECO:0000313" key="5">
    <source>
        <dbReference type="Proteomes" id="UP001172457"/>
    </source>
</evidence>